<dbReference type="KEGG" id="ocn:CUC15_17075"/>
<dbReference type="EMBL" id="CP024848">
    <property type="protein sequence ID" value="AXI10543.1"/>
    <property type="molecule type" value="Genomic_DNA"/>
</dbReference>
<evidence type="ECO:0000256" key="1">
    <source>
        <dbReference type="ARBA" id="ARBA00004496"/>
    </source>
</evidence>
<keyword evidence="2" id="KW-0813">Transport</keyword>
<dbReference type="GO" id="GO:0016301">
    <property type="term" value="F:kinase activity"/>
    <property type="evidence" value="ECO:0007669"/>
    <property type="project" value="UniProtKB-KW"/>
</dbReference>
<dbReference type="SUPFAM" id="SSF51261">
    <property type="entry name" value="Duplicated hybrid motif"/>
    <property type="match status" value="1"/>
</dbReference>
<dbReference type="InterPro" id="IPR011055">
    <property type="entry name" value="Dup_hybrid_motif"/>
</dbReference>
<dbReference type="GO" id="GO:0005737">
    <property type="term" value="C:cytoplasm"/>
    <property type="evidence" value="ECO:0007669"/>
    <property type="project" value="UniProtKB-SubCell"/>
</dbReference>
<evidence type="ECO:0000256" key="6">
    <source>
        <dbReference type="ARBA" id="ARBA00022777"/>
    </source>
</evidence>
<dbReference type="PANTHER" id="PTHR45008:SF1">
    <property type="entry name" value="PTS SYSTEM GLUCOSE-SPECIFIC EIIA COMPONENT"/>
    <property type="match status" value="1"/>
</dbReference>
<evidence type="ECO:0000256" key="4">
    <source>
        <dbReference type="ARBA" id="ARBA00022679"/>
    </source>
</evidence>
<evidence type="ECO:0000313" key="8">
    <source>
        <dbReference type="EMBL" id="AXI10543.1"/>
    </source>
</evidence>
<dbReference type="RefSeq" id="WP_114917828.1">
    <property type="nucleotide sequence ID" value="NZ_CP024848.1"/>
</dbReference>
<dbReference type="Proteomes" id="UP000253908">
    <property type="component" value="Chromosome"/>
</dbReference>
<dbReference type="OrthoDB" id="92465at2"/>
<dbReference type="InterPro" id="IPR001127">
    <property type="entry name" value="PTS_EIIA_1_perm"/>
</dbReference>
<dbReference type="FunFam" id="2.70.70.10:FF:000001">
    <property type="entry name" value="PTS system glucose-specific IIA component"/>
    <property type="match status" value="1"/>
</dbReference>
<reference evidence="9" key="1">
    <citation type="submission" date="2017-11" db="EMBL/GenBank/DDBJ databases">
        <authorList>
            <person name="Zhu W."/>
        </authorList>
    </citation>
    <scope>NUCLEOTIDE SEQUENCE [LARGE SCALE GENOMIC DNA]</scope>
    <source>
        <strain evidence="9">160</strain>
    </source>
</reference>
<keyword evidence="4" id="KW-0808">Transferase</keyword>
<dbReference type="Pfam" id="PF00358">
    <property type="entry name" value="PTS_EIIA_1"/>
    <property type="match status" value="1"/>
</dbReference>
<dbReference type="Gene3D" id="2.70.70.10">
    <property type="entry name" value="Glucose Permease (Domain IIA)"/>
    <property type="match status" value="1"/>
</dbReference>
<feature type="domain" description="PTS EIIA type-1" evidence="7">
    <location>
        <begin position="30"/>
        <end position="134"/>
    </location>
</feature>
<evidence type="ECO:0000256" key="3">
    <source>
        <dbReference type="ARBA" id="ARBA00022597"/>
    </source>
</evidence>
<dbReference type="GO" id="GO:0009401">
    <property type="term" value="P:phosphoenolpyruvate-dependent sugar phosphotransferase system"/>
    <property type="evidence" value="ECO:0007669"/>
    <property type="project" value="UniProtKB-KW"/>
</dbReference>
<dbReference type="PROSITE" id="PS00371">
    <property type="entry name" value="PTS_EIIA_TYPE_1_HIS"/>
    <property type="match status" value="1"/>
</dbReference>
<keyword evidence="3 8" id="KW-0762">Sugar transport</keyword>
<protein>
    <submittedName>
        <fullName evidence="8">PTS sugar transporter</fullName>
    </submittedName>
</protein>
<keyword evidence="9" id="KW-1185">Reference proteome</keyword>
<evidence type="ECO:0000256" key="2">
    <source>
        <dbReference type="ARBA" id="ARBA00022448"/>
    </source>
</evidence>
<dbReference type="PANTHER" id="PTHR45008">
    <property type="entry name" value="PTS SYSTEM GLUCOSE-SPECIFIC EIIA COMPONENT"/>
    <property type="match status" value="1"/>
</dbReference>
<keyword evidence="5" id="KW-0598">Phosphotransferase system</keyword>
<accession>A0A345PKL3</accession>
<gene>
    <name evidence="8" type="ORF">CUC15_17075</name>
</gene>
<proteinExistence type="predicted"/>
<evidence type="ECO:0000313" key="9">
    <source>
        <dbReference type="Proteomes" id="UP000253908"/>
    </source>
</evidence>
<evidence type="ECO:0000256" key="5">
    <source>
        <dbReference type="ARBA" id="ARBA00022683"/>
    </source>
</evidence>
<comment type="subcellular location">
    <subcellularLocation>
        <location evidence="1">Cytoplasm</location>
    </subcellularLocation>
</comment>
<sequence length="160" mass="17236">MFKKLFGKKETEKFLSPLKGELIPITEVPDEVFAGKMMGDGFAIVPKDNTVVSPITGKVINIFPTKHAIGILADSGREILIHVGIDTVELKGEGFETLVGIDDHVEAGQPLLKVDFDYVGKNATSVITPVIFTNLNESETVTLEKQGAVEQGAEGIISIK</sequence>
<dbReference type="NCBIfam" id="TIGR00830">
    <property type="entry name" value="PTBA"/>
    <property type="match status" value="1"/>
</dbReference>
<dbReference type="PROSITE" id="PS51093">
    <property type="entry name" value="PTS_EIIA_TYPE_1"/>
    <property type="match status" value="1"/>
</dbReference>
<name>A0A345PKL3_9BACI</name>
<evidence type="ECO:0000259" key="7">
    <source>
        <dbReference type="PROSITE" id="PS51093"/>
    </source>
</evidence>
<organism evidence="8 9">
    <name type="scientific">Oceanobacillus zhaokaii</name>
    <dbReference type="NCBI Taxonomy" id="2052660"/>
    <lineage>
        <taxon>Bacteria</taxon>
        <taxon>Bacillati</taxon>
        <taxon>Bacillota</taxon>
        <taxon>Bacilli</taxon>
        <taxon>Bacillales</taxon>
        <taxon>Bacillaceae</taxon>
        <taxon>Oceanobacillus</taxon>
    </lineage>
</organism>
<dbReference type="InterPro" id="IPR050890">
    <property type="entry name" value="PTS_EIIA_component"/>
</dbReference>
<dbReference type="AlphaFoldDB" id="A0A345PKL3"/>
<keyword evidence="6" id="KW-0418">Kinase</keyword>